<dbReference type="AlphaFoldDB" id="A0A2M4DRJ5"/>
<evidence type="ECO:0000313" key="2">
    <source>
        <dbReference type="EMBL" id="MBW80176.1"/>
    </source>
</evidence>
<proteinExistence type="predicted"/>
<keyword evidence="1" id="KW-0732">Signal</keyword>
<dbReference type="EMBL" id="GGFL01015998">
    <property type="protein sequence ID" value="MBW80176.1"/>
    <property type="molecule type" value="Transcribed_RNA"/>
</dbReference>
<protein>
    <submittedName>
        <fullName evidence="2">Putative secreted protein</fullName>
    </submittedName>
</protein>
<reference evidence="2" key="1">
    <citation type="submission" date="2018-01" db="EMBL/GenBank/DDBJ databases">
        <title>An insight into the sialome of Amazonian anophelines.</title>
        <authorList>
            <person name="Ribeiro J.M."/>
            <person name="Scarpassa V."/>
            <person name="Calvo E."/>
        </authorList>
    </citation>
    <scope>NUCLEOTIDE SEQUENCE</scope>
</reference>
<feature type="chain" id="PRO_5014947809" evidence="1">
    <location>
        <begin position="21"/>
        <end position="102"/>
    </location>
</feature>
<accession>A0A2M4DRJ5</accession>
<evidence type="ECO:0000256" key="1">
    <source>
        <dbReference type="SAM" id="SignalP"/>
    </source>
</evidence>
<feature type="signal peptide" evidence="1">
    <location>
        <begin position="1"/>
        <end position="20"/>
    </location>
</feature>
<sequence length="102" mass="11849">MFLVCLYPCVFFCFTFPVYCNWMLPPLGCLPANIGFYCERCAAPYFEQQFHVERPYGVWRISKKLERVTRLHALLTSAARGAYRAFLGPQHDTTQQAAFRAE</sequence>
<name>A0A2M4DRJ5_ANODA</name>
<organism evidence="2">
    <name type="scientific">Anopheles darlingi</name>
    <name type="common">Mosquito</name>
    <dbReference type="NCBI Taxonomy" id="43151"/>
    <lineage>
        <taxon>Eukaryota</taxon>
        <taxon>Metazoa</taxon>
        <taxon>Ecdysozoa</taxon>
        <taxon>Arthropoda</taxon>
        <taxon>Hexapoda</taxon>
        <taxon>Insecta</taxon>
        <taxon>Pterygota</taxon>
        <taxon>Neoptera</taxon>
        <taxon>Endopterygota</taxon>
        <taxon>Diptera</taxon>
        <taxon>Nematocera</taxon>
        <taxon>Culicoidea</taxon>
        <taxon>Culicidae</taxon>
        <taxon>Anophelinae</taxon>
        <taxon>Anopheles</taxon>
    </lineage>
</organism>